<protein>
    <recommendedName>
        <fullName evidence="3">Probable endolytic peptidoglycan transglycosylase RlpA</fullName>
        <ecNumber evidence="3">4.2.2.-</ecNumber>
    </recommendedName>
</protein>
<keyword evidence="7" id="KW-1185">Reference proteome</keyword>
<feature type="chain" id="PRO_5044938745" description="Probable endolytic peptidoglycan transglycosylase RlpA" evidence="3">
    <location>
        <begin position="31"/>
        <end position="153"/>
    </location>
</feature>
<dbReference type="EMBL" id="JAHCVK010000001">
    <property type="protein sequence ID" value="MBT0651516.1"/>
    <property type="molecule type" value="Genomic_DNA"/>
</dbReference>
<evidence type="ECO:0000256" key="4">
    <source>
        <dbReference type="RuleBase" id="RU003495"/>
    </source>
</evidence>
<evidence type="ECO:0000313" key="6">
    <source>
        <dbReference type="EMBL" id="MBT0651516.1"/>
    </source>
</evidence>
<evidence type="ECO:0000313" key="7">
    <source>
        <dbReference type="Proteomes" id="UP000756860"/>
    </source>
</evidence>
<evidence type="ECO:0000256" key="2">
    <source>
        <dbReference type="ARBA" id="ARBA00023316"/>
    </source>
</evidence>
<dbReference type="PANTHER" id="PTHR34183">
    <property type="entry name" value="ENDOLYTIC PEPTIDOGLYCAN TRANSGLYCOSYLASE RLPA"/>
    <property type="match status" value="1"/>
</dbReference>
<proteinExistence type="inferred from homology"/>
<dbReference type="Proteomes" id="UP000756860">
    <property type="component" value="Unassembled WGS sequence"/>
</dbReference>
<organism evidence="6 7">
    <name type="scientific">Geomobilimonas luticola</name>
    <dbReference type="NCBI Taxonomy" id="1114878"/>
    <lineage>
        <taxon>Bacteria</taxon>
        <taxon>Pseudomonadati</taxon>
        <taxon>Thermodesulfobacteriota</taxon>
        <taxon>Desulfuromonadia</taxon>
        <taxon>Geobacterales</taxon>
        <taxon>Geobacteraceae</taxon>
        <taxon>Geomobilimonas</taxon>
    </lineage>
</organism>
<comment type="caution">
    <text evidence="6">The sequence shown here is derived from an EMBL/GenBank/DDBJ whole genome shotgun (WGS) entry which is preliminary data.</text>
</comment>
<dbReference type="PANTHER" id="PTHR34183:SF8">
    <property type="entry name" value="ENDOLYTIC PEPTIDOGLYCAN TRANSGLYCOSYLASE RLPA-RELATED"/>
    <property type="match status" value="1"/>
</dbReference>
<dbReference type="InterPro" id="IPR012997">
    <property type="entry name" value="RplA"/>
</dbReference>
<name>A0ABS5S822_9BACT</name>
<gene>
    <name evidence="3" type="primary">rlpA</name>
    <name evidence="6" type="ORF">KI810_00470</name>
</gene>
<evidence type="ECO:0000256" key="1">
    <source>
        <dbReference type="ARBA" id="ARBA00023239"/>
    </source>
</evidence>
<feature type="signal peptide" evidence="3">
    <location>
        <begin position="1"/>
        <end position="30"/>
    </location>
</feature>
<dbReference type="NCBIfam" id="TIGR00413">
    <property type="entry name" value="rlpA"/>
    <property type="match status" value="1"/>
</dbReference>
<dbReference type="EC" id="4.2.2.-" evidence="3"/>
<dbReference type="CDD" id="cd22268">
    <property type="entry name" value="DPBB_RlpA-like"/>
    <property type="match status" value="1"/>
</dbReference>
<dbReference type="Pfam" id="PF03330">
    <property type="entry name" value="DPBB_1"/>
    <property type="match status" value="1"/>
</dbReference>
<comment type="similarity">
    <text evidence="3 4">Belongs to the RlpA family.</text>
</comment>
<dbReference type="Gene3D" id="2.40.40.10">
    <property type="entry name" value="RlpA-like domain"/>
    <property type="match status" value="1"/>
</dbReference>
<dbReference type="InterPro" id="IPR034718">
    <property type="entry name" value="RlpA"/>
</dbReference>
<feature type="domain" description="RlpA-like protein double-psi beta-barrel" evidence="5">
    <location>
        <begin position="55"/>
        <end position="142"/>
    </location>
</feature>
<reference evidence="6 7" key="1">
    <citation type="submission" date="2021-05" db="EMBL/GenBank/DDBJ databases">
        <title>The draft genome of Geobacter luticola JCM 17780.</title>
        <authorList>
            <person name="Xu Z."/>
            <person name="Masuda Y."/>
            <person name="Itoh H."/>
            <person name="Senoo K."/>
        </authorList>
    </citation>
    <scope>NUCLEOTIDE SEQUENCE [LARGE SCALE GENOMIC DNA]</scope>
    <source>
        <strain evidence="6 7">JCM 17780</strain>
    </source>
</reference>
<dbReference type="RefSeq" id="WP_214173529.1">
    <property type="nucleotide sequence ID" value="NZ_JAHCVK010000001.1"/>
</dbReference>
<sequence length="153" mass="16770" precursor="true">MATPNPRGRLALIVFLCQLALMVHTLPLQADETKTDSNQAEITAPAEGARDGMVGIASYYAKRYNGRRTNSGVRYNPEKLTAAHQDLPHGTRVKVINLANDKEVVVTVNDRCRKRSRPFIDLSRAAARELGFLGKGVARVRIIVLADGTQESS</sequence>
<evidence type="ECO:0000256" key="3">
    <source>
        <dbReference type="HAMAP-Rule" id="MF_02071"/>
    </source>
</evidence>
<keyword evidence="3" id="KW-0732">Signal</keyword>
<accession>A0ABS5S822</accession>
<dbReference type="InterPro" id="IPR009009">
    <property type="entry name" value="RlpA-like_DPBB"/>
</dbReference>
<keyword evidence="1 3" id="KW-0456">Lyase</keyword>
<comment type="function">
    <text evidence="3">Lytic transglycosylase with a strong preference for naked glycan strands that lack stem peptides.</text>
</comment>
<dbReference type="InterPro" id="IPR036908">
    <property type="entry name" value="RlpA-like_sf"/>
</dbReference>
<keyword evidence="2 3" id="KW-0961">Cell wall biogenesis/degradation</keyword>
<dbReference type="SUPFAM" id="SSF50685">
    <property type="entry name" value="Barwin-like endoglucanases"/>
    <property type="match status" value="1"/>
</dbReference>
<dbReference type="HAMAP" id="MF_02071">
    <property type="entry name" value="RlpA"/>
    <property type="match status" value="1"/>
</dbReference>
<evidence type="ECO:0000259" key="5">
    <source>
        <dbReference type="Pfam" id="PF03330"/>
    </source>
</evidence>